<evidence type="ECO:0000313" key="2">
    <source>
        <dbReference type="Proteomes" id="UP001044222"/>
    </source>
</evidence>
<gene>
    <name evidence="1" type="ORF">ANANG_G00225670</name>
</gene>
<reference evidence="1" key="1">
    <citation type="submission" date="2021-01" db="EMBL/GenBank/DDBJ databases">
        <title>A chromosome-scale assembly of European eel, Anguilla anguilla.</title>
        <authorList>
            <person name="Henkel C."/>
            <person name="Jong-Raadsen S.A."/>
            <person name="Dufour S."/>
            <person name="Weltzien F.-A."/>
            <person name="Palstra A.P."/>
            <person name="Pelster B."/>
            <person name="Spaink H.P."/>
            <person name="Van Den Thillart G.E."/>
            <person name="Jansen H."/>
            <person name="Zahm M."/>
            <person name="Klopp C."/>
            <person name="Cedric C."/>
            <person name="Louis A."/>
            <person name="Berthelot C."/>
            <person name="Parey E."/>
            <person name="Roest Crollius H."/>
            <person name="Montfort J."/>
            <person name="Robinson-Rechavi M."/>
            <person name="Bucao C."/>
            <person name="Bouchez O."/>
            <person name="Gislard M."/>
            <person name="Lluch J."/>
            <person name="Milhes M."/>
            <person name="Lampietro C."/>
            <person name="Lopez Roques C."/>
            <person name="Donnadieu C."/>
            <person name="Braasch I."/>
            <person name="Desvignes T."/>
            <person name="Postlethwait J."/>
            <person name="Bobe J."/>
            <person name="Guiguen Y."/>
            <person name="Dirks R."/>
        </authorList>
    </citation>
    <scope>NUCLEOTIDE SEQUENCE</scope>
    <source>
        <strain evidence="1">Tag_6206</strain>
        <tissue evidence="1">Liver</tissue>
    </source>
</reference>
<accession>A0A9D3RT44</accession>
<evidence type="ECO:0000313" key="1">
    <source>
        <dbReference type="EMBL" id="KAG5838632.1"/>
    </source>
</evidence>
<proteinExistence type="predicted"/>
<protein>
    <submittedName>
        <fullName evidence="1">Uncharacterized protein</fullName>
    </submittedName>
</protein>
<sequence length="91" mass="10018">MKVSLQMVFDVSLIARPTASTKDSLNTKSLFCHGQNADSKCGKQSASLLTETTSLKTGHICGIWISRKAAHDFKKKDVVDLYLRPMGVFTL</sequence>
<comment type="caution">
    <text evidence="1">The sequence shown here is derived from an EMBL/GenBank/DDBJ whole genome shotgun (WGS) entry which is preliminary data.</text>
</comment>
<name>A0A9D3RT44_ANGAN</name>
<dbReference type="Proteomes" id="UP001044222">
    <property type="component" value="Chromosome 12"/>
</dbReference>
<dbReference type="AlphaFoldDB" id="A0A9D3RT44"/>
<keyword evidence="2" id="KW-1185">Reference proteome</keyword>
<organism evidence="1 2">
    <name type="scientific">Anguilla anguilla</name>
    <name type="common">European freshwater eel</name>
    <name type="synonym">Muraena anguilla</name>
    <dbReference type="NCBI Taxonomy" id="7936"/>
    <lineage>
        <taxon>Eukaryota</taxon>
        <taxon>Metazoa</taxon>
        <taxon>Chordata</taxon>
        <taxon>Craniata</taxon>
        <taxon>Vertebrata</taxon>
        <taxon>Euteleostomi</taxon>
        <taxon>Actinopterygii</taxon>
        <taxon>Neopterygii</taxon>
        <taxon>Teleostei</taxon>
        <taxon>Anguilliformes</taxon>
        <taxon>Anguillidae</taxon>
        <taxon>Anguilla</taxon>
    </lineage>
</organism>
<dbReference type="EMBL" id="JAFIRN010000012">
    <property type="protein sequence ID" value="KAG5838632.1"/>
    <property type="molecule type" value="Genomic_DNA"/>
</dbReference>